<organism evidence="9">
    <name type="scientific">Selaginella moellendorffii</name>
    <name type="common">Spikemoss</name>
    <dbReference type="NCBI Taxonomy" id="88036"/>
    <lineage>
        <taxon>Eukaryota</taxon>
        <taxon>Viridiplantae</taxon>
        <taxon>Streptophyta</taxon>
        <taxon>Embryophyta</taxon>
        <taxon>Tracheophyta</taxon>
        <taxon>Lycopodiopsida</taxon>
        <taxon>Selaginellales</taxon>
        <taxon>Selaginellaceae</taxon>
        <taxon>Selaginella</taxon>
    </lineage>
</organism>
<keyword evidence="9" id="KW-1185">Reference proteome</keyword>
<proteinExistence type="inferred from homology"/>
<feature type="chain" id="PRO_5003121757" description="Amine oxidase domain-containing protein" evidence="6">
    <location>
        <begin position="21"/>
        <end position="529"/>
    </location>
</feature>
<dbReference type="PRINTS" id="PR00757">
    <property type="entry name" value="AMINEOXDASEF"/>
</dbReference>
<dbReference type="Proteomes" id="UP000001514">
    <property type="component" value="Unassembled WGS sequence"/>
</dbReference>
<gene>
    <name evidence="8" type="ORF">SELMODRAFT_410626</name>
</gene>
<dbReference type="Gene3D" id="3.90.660.10">
    <property type="match status" value="1"/>
</dbReference>
<feature type="binding site" evidence="5">
    <location>
        <position position="37"/>
    </location>
    <ligand>
        <name>FAD</name>
        <dbReference type="ChEBI" id="CHEBI:57692"/>
    </ligand>
</feature>
<dbReference type="InParanoid" id="D8RFC2"/>
<dbReference type="InterPro" id="IPR036188">
    <property type="entry name" value="FAD/NAD-bd_sf"/>
</dbReference>
<keyword evidence="4" id="KW-0560">Oxidoreductase</keyword>
<comment type="similarity">
    <text evidence="3">Belongs to the flavin monoamine oxidase family.</text>
</comment>
<dbReference type="SUPFAM" id="SSF54373">
    <property type="entry name" value="FAD-linked reductases, C-terminal domain"/>
    <property type="match status" value="1"/>
</dbReference>
<sequence length="529" mass="59762">MATSLLILLVFNAWVAIVASDGHTKTDSVLIVGAGISGIMAAKTLSQNGINDFVILEATERIGGRMREEAFAGGIVEIGANWVEGVHGSKVNPIWTLANKYNLTSFYTDFSNQSSNIYTKNGYVDPSTVTNETKMAEAEKEYVTNLAISKSKNGEQDISILTGQRLFGSVPQTPIEMCLEYQNYDFEFAEPPRVTSLENTHPNPTFRDFGDDEYFVADPRGYSHIVHQLAGDFLQTRNGKITDPRLLLNKVVRKIKYSKDGVKLLTEDGSTYFGKFAIVTASLGVLQSSLIKFQPVLPDWKVEALFQFDMAIYTKIFLRFPYTFWPIYPGAQFLIYCDERRGYYSTWQSLVSFQHLAKEFPGKNMIFVTVTDEESRRIEQLPDKEIKAEIMSVLRKMFGPNIPEIEEMLVPRWGSMKYFKGSYSNWPIGVSDSEFEAIQAPVETLYFAGEHTSQKYSGYVHGAYLTGIEAGKDLVACIKHKKCRKFSQEKHKDLKNSTCKEEIAKEREATRQAWTKKMDAVLASHKNGM</sequence>
<comment type="cofactor">
    <cofactor evidence="1">
        <name>FAD</name>
        <dbReference type="ChEBI" id="CHEBI:57692"/>
    </cofactor>
</comment>
<dbReference type="GO" id="GO:0016491">
    <property type="term" value="F:oxidoreductase activity"/>
    <property type="evidence" value="ECO:0000318"/>
    <property type="project" value="GO_Central"/>
</dbReference>
<comment type="pathway">
    <text evidence="2">Amine and polyamine degradation; spermine degradation.</text>
</comment>
<dbReference type="HOGENOM" id="CLU_004498_6_1_1"/>
<dbReference type="STRING" id="88036.D8RFC2"/>
<evidence type="ECO:0000256" key="5">
    <source>
        <dbReference type="PIRSR" id="PIRSR601613-1"/>
    </source>
</evidence>
<evidence type="ECO:0000259" key="7">
    <source>
        <dbReference type="Pfam" id="PF01593"/>
    </source>
</evidence>
<feature type="binding site" evidence="5">
    <location>
        <begin position="57"/>
        <end position="58"/>
    </location>
    <ligand>
        <name>FAD</name>
        <dbReference type="ChEBI" id="CHEBI:57692"/>
    </ligand>
</feature>
<feature type="signal peptide" evidence="6">
    <location>
        <begin position="1"/>
        <end position="20"/>
    </location>
</feature>
<dbReference type="eggNOG" id="KOG0029">
    <property type="taxonomic scope" value="Eukaryota"/>
</dbReference>
<feature type="domain" description="Amine oxidase" evidence="7">
    <location>
        <begin position="36"/>
        <end position="470"/>
    </location>
</feature>
<dbReference type="GO" id="GO:0006598">
    <property type="term" value="P:polyamine catabolic process"/>
    <property type="evidence" value="ECO:0000318"/>
    <property type="project" value="GO_Central"/>
</dbReference>
<evidence type="ECO:0000256" key="1">
    <source>
        <dbReference type="ARBA" id="ARBA00001974"/>
    </source>
</evidence>
<dbReference type="SUPFAM" id="SSF51905">
    <property type="entry name" value="FAD/NAD(P)-binding domain"/>
    <property type="match status" value="1"/>
</dbReference>
<evidence type="ECO:0000256" key="4">
    <source>
        <dbReference type="ARBA" id="ARBA00023002"/>
    </source>
</evidence>
<dbReference type="Gene3D" id="3.50.50.60">
    <property type="entry name" value="FAD/NAD(P)-binding domain"/>
    <property type="match status" value="1"/>
</dbReference>
<dbReference type="AlphaFoldDB" id="D8RFC2"/>
<evidence type="ECO:0000256" key="2">
    <source>
        <dbReference type="ARBA" id="ARBA00004723"/>
    </source>
</evidence>
<dbReference type="KEGG" id="smo:SELMODRAFT_410626"/>
<name>D8RFC2_SELML</name>
<dbReference type="Pfam" id="PF01593">
    <property type="entry name" value="Amino_oxidase"/>
    <property type="match status" value="1"/>
</dbReference>
<protein>
    <recommendedName>
        <fullName evidence="7">Amine oxidase domain-containing protein</fullName>
    </recommendedName>
</protein>
<keyword evidence="6" id="KW-0732">Signal</keyword>
<feature type="binding site" evidence="5">
    <location>
        <position position="252"/>
    </location>
    <ligand>
        <name>FAD</name>
        <dbReference type="ChEBI" id="CHEBI:57692"/>
    </ligand>
</feature>
<dbReference type="PANTHER" id="PTHR10742">
    <property type="entry name" value="FLAVIN MONOAMINE OXIDASE"/>
    <property type="match status" value="1"/>
</dbReference>
<dbReference type="PANTHER" id="PTHR10742:SF313">
    <property type="entry name" value="AMINE OXIDASE"/>
    <property type="match status" value="1"/>
</dbReference>
<dbReference type="EMBL" id="GL377578">
    <property type="protein sequence ID" value="EFJ29090.1"/>
    <property type="molecule type" value="Genomic_DNA"/>
</dbReference>
<dbReference type="GO" id="GO:0046592">
    <property type="term" value="F:polyamine oxidase activity"/>
    <property type="evidence" value="ECO:0007669"/>
    <property type="project" value="UniProtKB-ARBA"/>
</dbReference>
<dbReference type="InterPro" id="IPR050281">
    <property type="entry name" value="Flavin_monoamine_oxidase"/>
</dbReference>
<evidence type="ECO:0000313" key="8">
    <source>
        <dbReference type="EMBL" id="EFJ29090.1"/>
    </source>
</evidence>
<dbReference type="OMA" id="DELMIRC"/>
<dbReference type="InterPro" id="IPR001613">
    <property type="entry name" value="Flavin_amine_oxidase"/>
</dbReference>
<accession>D8RFC2</accession>
<evidence type="ECO:0000256" key="6">
    <source>
        <dbReference type="SAM" id="SignalP"/>
    </source>
</evidence>
<evidence type="ECO:0000313" key="9">
    <source>
        <dbReference type="Proteomes" id="UP000001514"/>
    </source>
</evidence>
<dbReference type="Gramene" id="EFJ29090">
    <property type="protein sequence ID" value="EFJ29090"/>
    <property type="gene ID" value="SELMODRAFT_410626"/>
</dbReference>
<reference evidence="8 9" key="1">
    <citation type="journal article" date="2011" name="Science">
        <title>The Selaginella genome identifies genetic changes associated with the evolution of vascular plants.</title>
        <authorList>
            <person name="Banks J.A."/>
            <person name="Nishiyama T."/>
            <person name="Hasebe M."/>
            <person name="Bowman J.L."/>
            <person name="Gribskov M."/>
            <person name="dePamphilis C."/>
            <person name="Albert V.A."/>
            <person name="Aono N."/>
            <person name="Aoyama T."/>
            <person name="Ambrose B.A."/>
            <person name="Ashton N.W."/>
            <person name="Axtell M.J."/>
            <person name="Barker E."/>
            <person name="Barker M.S."/>
            <person name="Bennetzen J.L."/>
            <person name="Bonawitz N.D."/>
            <person name="Chapple C."/>
            <person name="Cheng C."/>
            <person name="Correa L.G."/>
            <person name="Dacre M."/>
            <person name="DeBarry J."/>
            <person name="Dreyer I."/>
            <person name="Elias M."/>
            <person name="Engstrom E.M."/>
            <person name="Estelle M."/>
            <person name="Feng L."/>
            <person name="Finet C."/>
            <person name="Floyd S.K."/>
            <person name="Frommer W.B."/>
            <person name="Fujita T."/>
            <person name="Gramzow L."/>
            <person name="Gutensohn M."/>
            <person name="Harholt J."/>
            <person name="Hattori M."/>
            <person name="Heyl A."/>
            <person name="Hirai T."/>
            <person name="Hiwatashi Y."/>
            <person name="Ishikawa M."/>
            <person name="Iwata M."/>
            <person name="Karol K.G."/>
            <person name="Koehler B."/>
            <person name="Kolukisaoglu U."/>
            <person name="Kubo M."/>
            <person name="Kurata T."/>
            <person name="Lalonde S."/>
            <person name="Li K."/>
            <person name="Li Y."/>
            <person name="Litt A."/>
            <person name="Lyons E."/>
            <person name="Manning G."/>
            <person name="Maruyama T."/>
            <person name="Michael T.P."/>
            <person name="Mikami K."/>
            <person name="Miyazaki S."/>
            <person name="Morinaga S."/>
            <person name="Murata T."/>
            <person name="Mueller-Roeber B."/>
            <person name="Nelson D.R."/>
            <person name="Obara M."/>
            <person name="Oguri Y."/>
            <person name="Olmstead R.G."/>
            <person name="Onodera N."/>
            <person name="Petersen B.L."/>
            <person name="Pils B."/>
            <person name="Prigge M."/>
            <person name="Rensing S.A."/>
            <person name="Riano-Pachon D.M."/>
            <person name="Roberts A.W."/>
            <person name="Sato Y."/>
            <person name="Scheller H.V."/>
            <person name="Schulz B."/>
            <person name="Schulz C."/>
            <person name="Shakirov E.V."/>
            <person name="Shibagaki N."/>
            <person name="Shinohara N."/>
            <person name="Shippen D.E."/>
            <person name="Soerensen I."/>
            <person name="Sotooka R."/>
            <person name="Sugimoto N."/>
            <person name="Sugita M."/>
            <person name="Sumikawa N."/>
            <person name="Tanurdzic M."/>
            <person name="Theissen G."/>
            <person name="Ulvskov P."/>
            <person name="Wakazuki S."/>
            <person name="Weng J.K."/>
            <person name="Willats W.W."/>
            <person name="Wipf D."/>
            <person name="Wolf P.G."/>
            <person name="Yang L."/>
            <person name="Zimmer A.D."/>
            <person name="Zhu Q."/>
            <person name="Mitros T."/>
            <person name="Hellsten U."/>
            <person name="Loque D."/>
            <person name="Otillar R."/>
            <person name="Salamov A."/>
            <person name="Schmutz J."/>
            <person name="Shapiro H."/>
            <person name="Lindquist E."/>
            <person name="Lucas S."/>
            <person name="Rokhsar D."/>
            <person name="Grigoriev I.V."/>
        </authorList>
    </citation>
    <scope>NUCLEOTIDE SEQUENCE [LARGE SCALE GENOMIC DNA]</scope>
</reference>
<dbReference type="InterPro" id="IPR002937">
    <property type="entry name" value="Amino_oxidase"/>
</dbReference>
<evidence type="ECO:0000256" key="3">
    <source>
        <dbReference type="ARBA" id="ARBA00005995"/>
    </source>
</evidence>